<dbReference type="Proteomes" id="UP000037558">
    <property type="component" value="Unassembled WGS sequence"/>
</dbReference>
<name>A0A0M0LIF6_9BACI</name>
<protein>
    <submittedName>
        <fullName evidence="1">Uncharacterized protein</fullName>
    </submittedName>
</protein>
<sequence>MLTVDMYLCRPDATIDDVSAVSQNPYRYFIHLDDKRVHFMLDSLVLTDLKGAIVLRYGDEVLIGFEQCDGLEQLWSFFLNALEILDEKKIVEGFVPDQSSMTIQQLSSQQIEFCLNQRKWTFSKKEFFSVLLQHAEHFFIRMEEMLSSKTYLRQLNQIKRMQRFAH</sequence>
<dbReference type="AlphaFoldDB" id="A0A0M0LIF6"/>
<evidence type="ECO:0000313" key="2">
    <source>
        <dbReference type="Proteomes" id="UP000037558"/>
    </source>
</evidence>
<dbReference type="OrthoDB" id="2088102at2"/>
<proteinExistence type="predicted"/>
<evidence type="ECO:0000313" key="1">
    <source>
        <dbReference type="EMBL" id="KOO50844.1"/>
    </source>
</evidence>
<accession>A0A0M0LIF6</accession>
<dbReference type="EMBL" id="LILC01000002">
    <property type="protein sequence ID" value="KOO50844.1"/>
    <property type="molecule type" value="Genomic_DNA"/>
</dbReference>
<dbReference type="PATRIC" id="fig|284581.3.peg.1035"/>
<comment type="caution">
    <text evidence="1">The sequence shown here is derived from an EMBL/GenBank/DDBJ whole genome shotgun (WGS) entry which is preliminary data.</text>
</comment>
<gene>
    <name evidence="1" type="ORF">AMD01_03680</name>
</gene>
<keyword evidence="2" id="KW-1185">Reference proteome</keyword>
<reference evidence="2" key="1">
    <citation type="submission" date="2015-08" db="EMBL/GenBank/DDBJ databases">
        <title>Fjat-14210 dsm16467.</title>
        <authorList>
            <person name="Liu B."/>
            <person name="Wang J."/>
            <person name="Zhu Y."/>
            <person name="Liu G."/>
            <person name="Chen Q."/>
            <person name="Chen Z."/>
            <person name="Lan J."/>
            <person name="Che J."/>
            <person name="Ge C."/>
            <person name="Shi H."/>
            <person name="Pan Z."/>
            <person name="Liu X."/>
        </authorList>
    </citation>
    <scope>NUCLEOTIDE SEQUENCE [LARGE SCALE GENOMIC DNA]</scope>
    <source>
        <strain evidence="2">DSM 16467</strain>
    </source>
</reference>
<organism evidence="1 2">
    <name type="scientific">Priestia koreensis</name>
    <dbReference type="NCBI Taxonomy" id="284581"/>
    <lineage>
        <taxon>Bacteria</taxon>
        <taxon>Bacillati</taxon>
        <taxon>Bacillota</taxon>
        <taxon>Bacilli</taxon>
        <taxon>Bacillales</taxon>
        <taxon>Bacillaceae</taxon>
        <taxon>Priestia</taxon>
    </lineage>
</organism>